<comment type="similarity">
    <text evidence="1">Belongs to the peptidase S33 family.</text>
</comment>
<feature type="domain" description="Peptidase S33 tripeptidyl aminopeptidase-like C-terminal" evidence="5">
    <location>
        <begin position="445"/>
        <end position="545"/>
    </location>
</feature>
<evidence type="ECO:0008006" key="8">
    <source>
        <dbReference type="Google" id="ProtNLM"/>
    </source>
</evidence>
<comment type="caution">
    <text evidence="6">The sequence shown here is derived from an EMBL/GenBank/DDBJ whole genome shotgun (WGS) entry which is preliminary data.</text>
</comment>
<feature type="signal peptide" evidence="3">
    <location>
        <begin position="1"/>
        <end position="27"/>
    </location>
</feature>
<proteinExistence type="inferred from homology"/>
<protein>
    <recommendedName>
        <fullName evidence="8">Peptidase S33 tripeptidyl aminopeptidase-like C-terminal domain-containing protein</fullName>
    </recommendedName>
</protein>
<dbReference type="InterPro" id="IPR000073">
    <property type="entry name" value="AB_hydrolase_1"/>
</dbReference>
<dbReference type="SUPFAM" id="SSF53474">
    <property type="entry name" value="alpha/beta-Hydrolases"/>
    <property type="match status" value="1"/>
</dbReference>
<keyword evidence="7" id="KW-1185">Reference proteome</keyword>
<dbReference type="Pfam" id="PF00561">
    <property type="entry name" value="Abhydrolase_1"/>
    <property type="match status" value="1"/>
</dbReference>
<dbReference type="InterPro" id="IPR051601">
    <property type="entry name" value="Serine_prot/Carboxylest_S33"/>
</dbReference>
<dbReference type="EMBL" id="RCSW01000040">
    <property type="protein sequence ID" value="KAF7919372.1"/>
    <property type="molecule type" value="Genomic_DNA"/>
</dbReference>
<evidence type="ECO:0000313" key="7">
    <source>
        <dbReference type="Proteomes" id="UP000710849"/>
    </source>
</evidence>
<name>A0A9P5LJV4_9HELO</name>
<sequence>MTDNTNMAHQISRISICVALGISLATASVLPKDSQVSNSTKQWTFDEIPASTDLIWYPCFWNYSCAMLDVPLDHSKPNGTRASVPLIMIAAQSNSTDGEYQGMLLTNPGGPGNAGVDFLLEDGYLVLLPVVGKNYDIVAFDPRGMGRSIPLADCSSSSSSKLRRRNFGLSGPELDTFYWTEEFQTALQFGAECNATMGGSGEAGPHMSTAVLAADMLSIVDAFAKTERGQDVSSSSSLNYWGFSYGSFIGETFASMYPDRVGRFAIDGVVDPEDYISGTELMDIYLEDAVIDSFFTYCHLAGPSLCEFYTGNSSEDIRHRFENIFLPLNASYALAQNWTNATTIQQSLEFIKSTVRLTAYTPIESYPILATQLVAYEATLSNLTVAAIEAASNIGTTTPNITGTVPQLTEWFIGAFCGEIPSVYGNTYEELKPHIDTIEEESFLTGEIWATTLVLCSGWPITASWRYAGPFGGDTKNPILFISNTLDPATPIENSQRWAPRFKDAQILTIEAIGHTSMAANNSCANEKIYRFFQTGNLPGRDSRCAVEAGPFGVTPERSVIIEKDDC</sequence>
<evidence type="ECO:0000256" key="2">
    <source>
        <dbReference type="ARBA" id="ARBA00022801"/>
    </source>
</evidence>
<evidence type="ECO:0000259" key="4">
    <source>
        <dbReference type="Pfam" id="PF00561"/>
    </source>
</evidence>
<evidence type="ECO:0000256" key="1">
    <source>
        <dbReference type="ARBA" id="ARBA00010088"/>
    </source>
</evidence>
<dbReference type="RefSeq" id="XP_038726967.1">
    <property type="nucleotide sequence ID" value="XM_038882219.1"/>
</dbReference>
<reference evidence="6 7" key="1">
    <citation type="journal article" date="2020" name="Genome Biol. Evol.">
        <title>Comparative genomics of Sclerotiniaceae.</title>
        <authorList>
            <person name="Valero Jimenez C.A."/>
            <person name="Steentjes M."/>
            <person name="Scholten O.E."/>
            <person name="Van Kan J.A.L."/>
        </authorList>
    </citation>
    <scope>NUCLEOTIDE SEQUENCE [LARGE SCALE GENOMIC DNA]</scope>
    <source>
        <strain evidence="6 7">MUCL 94</strain>
    </source>
</reference>
<dbReference type="PANTHER" id="PTHR43248">
    <property type="entry name" value="2-SUCCINYL-6-HYDROXY-2,4-CYCLOHEXADIENE-1-CARBOXYLATE SYNTHASE"/>
    <property type="match status" value="1"/>
</dbReference>
<dbReference type="GO" id="GO:0016787">
    <property type="term" value="F:hydrolase activity"/>
    <property type="evidence" value="ECO:0007669"/>
    <property type="project" value="UniProtKB-KW"/>
</dbReference>
<organism evidence="6 7">
    <name type="scientific">Botrytis byssoidea</name>
    <dbReference type="NCBI Taxonomy" id="139641"/>
    <lineage>
        <taxon>Eukaryota</taxon>
        <taxon>Fungi</taxon>
        <taxon>Dikarya</taxon>
        <taxon>Ascomycota</taxon>
        <taxon>Pezizomycotina</taxon>
        <taxon>Leotiomycetes</taxon>
        <taxon>Helotiales</taxon>
        <taxon>Sclerotiniaceae</taxon>
        <taxon>Botrytis</taxon>
    </lineage>
</organism>
<dbReference type="Pfam" id="PF08386">
    <property type="entry name" value="Abhydrolase_4"/>
    <property type="match status" value="1"/>
</dbReference>
<dbReference type="Proteomes" id="UP000710849">
    <property type="component" value="Unassembled WGS sequence"/>
</dbReference>
<evidence type="ECO:0000313" key="6">
    <source>
        <dbReference type="EMBL" id="KAF7919372.1"/>
    </source>
</evidence>
<feature type="chain" id="PRO_5040510874" description="Peptidase S33 tripeptidyl aminopeptidase-like C-terminal domain-containing protein" evidence="3">
    <location>
        <begin position="28"/>
        <end position="567"/>
    </location>
</feature>
<dbReference type="Gene3D" id="3.40.50.1820">
    <property type="entry name" value="alpha/beta hydrolase"/>
    <property type="match status" value="2"/>
</dbReference>
<dbReference type="InterPro" id="IPR029058">
    <property type="entry name" value="AB_hydrolase_fold"/>
</dbReference>
<keyword evidence="2" id="KW-0378">Hydrolase</keyword>
<evidence type="ECO:0000259" key="5">
    <source>
        <dbReference type="Pfam" id="PF08386"/>
    </source>
</evidence>
<dbReference type="AlphaFoldDB" id="A0A9P5LJV4"/>
<keyword evidence="3" id="KW-0732">Signal</keyword>
<feature type="domain" description="AB hydrolase-1" evidence="4">
    <location>
        <begin position="105"/>
        <end position="272"/>
    </location>
</feature>
<dbReference type="PANTHER" id="PTHR43248:SF25">
    <property type="entry name" value="AB HYDROLASE-1 DOMAIN-CONTAINING PROTEIN-RELATED"/>
    <property type="match status" value="1"/>
</dbReference>
<evidence type="ECO:0000256" key="3">
    <source>
        <dbReference type="SAM" id="SignalP"/>
    </source>
</evidence>
<gene>
    <name evidence="6" type="ORF">EAE97_011704</name>
</gene>
<accession>A0A9P5LJV4</accession>
<dbReference type="InterPro" id="IPR013595">
    <property type="entry name" value="Pept_S33_TAP-like_C"/>
</dbReference>
<dbReference type="GeneID" id="62155292"/>